<evidence type="ECO:0000256" key="1">
    <source>
        <dbReference type="ARBA" id="ARBA00023125"/>
    </source>
</evidence>
<dbReference type="PANTHER" id="PTHR33066:SF2">
    <property type="entry name" value="FILAGGRIN-2-LIKE"/>
    <property type="match status" value="1"/>
</dbReference>
<dbReference type="InterPro" id="IPR013762">
    <property type="entry name" value="Integrase-like_cat_sf"/>
</dbReference>
<feature type="compositionally biased region" description="Polar residues" evidence="3">
    <location>
        <begin position="252"/>
        <end position="268"/>
    </location>
</feature>
<feature type="compositionally biased region" description="Basic and acidic residues" evidence="3">
    <location>
        <begin position="109"/>
        <end position="118"/>
    </location>
</feature>
<dbReference type="InterPro" id="IPR010998">
    <property type="entry name" value="Integrase_recombinase_N"/>
</dbReference>
<evidence type="ECO:0000313" key="5">
    <source>
        <dbReference type="RefSeq" id="XP_041419257.1"/>
    </source>
</evidence>
<feature type="compositionally biased region" description="Polar residues" evidence="3">
    <location>
        <begin position="579"/>
        <end position="588"/>
    </location>
</feature>
<name>A0A8J1KPK7_XENLA</name>
<dbReference type="GO" id="GO:0003677">
    <property type="term" value="F:DNA binding"/>
    <property type="evidence" value="ECO:0007669"/>
    <property type="project" value="UniProtKB-KW"/>
</dbReference>
<proteinExistence type="predicted"/>
<dbReference type="GeneID" id="121393799"/>
<dbReference type="Gene3D" id="1.10.150.130">
    <property type="match status" value="1"/>
</dbReference>
<gene>
    <name evidence="5" type="primary">LOC121393799</name>
</gene>
<feature type="compositionally biased region" description="Polar residues" evidence="3">
    <location>
        <begin position="78"/>
        <end position="98"/>
    </location>
</feature>
<dbReference type="AlphaFoldDB" id="A0A8J1KPK7"/>
<protein>
    <submittedName>
        <fullName evidence="5">Uncharacterized protein LOC121393799</fullName>
    </submittedName>
</protein>
<organism evidence="4 5">
    <name type="scientific">Xenopus laevis</name>
    <name type="common">African clawed frog</name>
    <dbReference type="NCBI Taxonomy" id="8355"/>
    <lineage>
        <taxon>Eukaryota</taxon>
        <taxon>Metazoa</taxon>
        <taxon>Chordata</taxon>
        <taxon>Craniata</taxon>
        <taxon>Vertebrata</taxon>
        <taxon>Euteleostomi</taxon>
        <taxon>Amphibia</taxon>
        <taxon>Batrachia</taxon>
        <taxon>Anura</taxon>
        <taxon>Pipoidea</taxon>
        <taxon>Pipidae</taxon>
        <taxon>Xenopodinae</taxon>
        <taxon>Xenopus</taxon>
        <taxon>Xenopus</taxon>
    </lineage>
</organism>
<reference evidence="5" key="1">
    <citation type="submission" date="2025-08" db="UniProtKB">
        <authorList>
            <consortium name="RefSeq"/>
        </authorList>
    </citation>
    <scope>IDENTIFICATION</scope>
    <source>
        <strain evidence="5">J_2021</strain>
        <tissue evidence="5">Erythrocytes</tissue>
    </source>
</reference>
<keyword evidence="4" id="KW-1185">Reference proteome</keyword>
<feature type="compositionally biased region" description="Low complexity" evidence="3">
    <location>
        <begin position="217"/>
        <end position="233"/>
    </location>
</feature>
<evidence type="ECO:0000256" key="3">
    <source>
        <dbReference type="SAM" id="MobiDB-lite"/>
    </source>
</evidence>
<dbReference type="InterPro" id="IPR011010">
    <property type="entry name" value="DNA_brk_join_enz"/>
</dbReference>
<evidence type="ECO:0000256" key="2">
    <source>
        <dbReference type="ARBA" id="ARBA00023172"/>
    </source>
</evidence>
<dbReference type="PANTHER" id="PTHR33066">
    <property type="entry name" value="INTEGRASE_SAM-LIKE_N DOMAIN-CONTAINING PROTEIN"/>
    <property type="match status" value="1"/>
</dbReference>
<dbReference type="OrthoDB" id="10064229at2759"/>
<dbReference type="RefSeq" id="XP_041419257.1">
    <property type="nucleotide sequence ID" value="XM_041563323.1"/>
</dbReference>
<dbReference type="GO" id="GO:0006310">
    <property type="term" value="P:DNA recombination"/>
    <property type="evidence" value="ECO:0007669"/>
    <property type="project" value="UniProtKB-KW"/>
</dbReference>
<feature type="region of interest" description="Disordered" evidence="3">
    <location>
        <begin position="64"/>
        <end position="183"/>
    </location>
</feature>
<dbReference type="KEGG" id="xla:121393799"/>
<feature type="region of interest" description="Disordered" evidence="3">
    <location>
        <begin position="556"/>
        <end position="597"/>
    </location>
</feature>
<accession>A0A8J1KPK7</accession>
<evidence type="ECO:0000313" key="4">
    <source>
        <dbReference type="Proteomes" id="UP000186698"/>
    </source>
</evidence>
<dbReference type="GO" id="GO:0015074">
    <property type="term" value="P:DNA integration"/>
    <property type="evidence" value="ECO:0007669"/>
    <property type="project" value="InterPro"/>
</dbReference>
<sequence length="946" mass="106576">MGTEDPRRRVQARPPLLSNKYLCILRKTQILRSRKELKEHPLRPIAQRNNLRSSPTRFFQRNLLSPLPEKKDERNLQGYPQPQTPQQVSQNKKLQNGDSEVHMPTYRPRGLDGKDRHPGRISPHPNMGNSQKIPEVHDIGQTLPIPSPPVRSCIRPKGLYEDTSTHDSLSETQRHPNLLLPRRYAHKGTITQQAYTTSRDRLKYPETMGMDHQLGEIQSPSNSRNSIPRSPNQLQKTPSKTPRRQSLGHNPPSETTISPSHHNGEDMSTSLGETYIYHRLNKMGQIPYEASPRGLPKKIGQESREGLATDPLRPQHNLSNVLVAQKRKPGNSGILSPPEMGNSHDGRKPHGLGSPLQTNPDPRKMDPFREQEILQLERTEGGFVSHLPPPKTPKGQVHPNQIRQLNHSKLYQQPGGDQVQTVVLLDHSYFRMGTKERDNHQSFLHPGPFELPSGSSQQEVPSYRRMGTEPGCIPHDLQEMGQHIHRPNGNFQEQKEQSVLLMAEGPQDNILGRVLLPMELPPSIHFSSNIHDSENYQENTRGQSTCDPHHTLVAKETLVPSPLPSIPTEAIPSSRHSRPTPSGTNTTSRSRELGPNCLEPERMKLKGLGLSDEAIKTLTASRKISTSSKYYKIWEKFSSWGLGKYGEAFSISEISIIEFLQSGVEASLSTSTLKGQISAISAYTDNQWASRPLIKQFFKALSRLRPQNRDSVPPWDLSLVLDALTRAPFEPLEDVPLEILSLKTTFLLAISSARRVGELHSLSTRESKITFLHDKVILKTRDNFIPKVVSKFHMSQDIILPTFFDNPQNEEENRLHHLDVTRCLKIYLQRVADFRKSDNLLLIHEGSKKGLAASKKTISTWIRDCIQSAYSSQTVPGPTSLRAHSTRGIAASWAFHAQVSADTICRAATWKNLHTFSKHYCFDIFSNDIAEFGRSVLSAATIKAHN</sequence>
<dbReference type="Proteomes" id="UP000186698">
    <property type="component" value="Chromosome 5L"/>
</dbReference>
<dbReference type="SUPFAM" id="SSF56349">
    <property type="entry name" value="DNA breaking-rejoining enzymes"/>
    <property type="match status" value="1"/>
</dbReference>
<keyword evidence="1" id="KW-0238">DNA-binding</keyword>
<keyword evidence="2" id="KW-0233">DNA recombination</keyword>
<feature type="region of interest" description="Disordered" evidence="3">
    <location>
        <begin position="213"/>
        <end position="268"/>
    </location>
</feature>
<feature type="compositionally biased region" description="Basic and acidic residues" evidence="3">
    <location>
        <begin position="158"/>
        <end position="174"/>
    </location>
</feature>
<feature type="region of interest" description="Disordered" evidence="3">
    <location>
        <begin position="324"/>
        <end position="364"/>
    </location>
</feature>
<dbReference type="Gene3D" id="1.10.443.10">
    <property type="entry name" value="Intergrase catalytic core"/>
    <property type="match status" value="1"/>
</dbReference>